<evidence type="ECO:0000256" key="3">
    <source>
        <dbReference type="ARBA" id="ARBA00012027"/>
    </source>
</evidence>
<accession>A0ABT6X5U5</accession>
<reference evidence="8" key="1">
    <citation type="submission" date="2023-05" db="EMBL/GenBank/DDBJ databases">
        <title>Limnohabitans sp. strain HM2-2 Genome sequencing and assembly.</title>
        <authorList>
            <person name="Jung Y."/>
        </authorList>
    </citation>
    <scope>NUCLEOTIDE SEQUENCE</scope>
    <source>
        <strain evidence="8">HM2-2</strain>
    </source>
</reference>
<dbReference type="PANTHER" id="PTHR43856:SF1">
    <property type="entry name" value="MITOCHONDRIAL CARDIOLIPIN HYDROLASE"/>
    <property type="match status" value="1"/>
</dbReference>
<evidence type="ECO:0000256" key="4">
    <source>
        <dbReference type="ARBA" id="ARBA00022801"/>
    </source>
</evidence>
<gene>
    <name evidence="8" type="ORF">QLQ16_06545</name>
</gene>
<comment type="catalytic activity">
    <reaction evidence="1">
        <text>a 1,2-diacyl-sn-glycero-3-phosphocholine + H2O = a 1,2-diacyl-sn-glycero-3-phosphate + choline + H(+)</text>
        <dbReference type="Rhea" id="RHEA:14445"/>
        <dbReference type="ChEBI" id="CHEBI:15354"/>
        <dbReference type="ChEBI" id="CHEBI:15377"/>
        <dbReference type="ChEBI" id="CHEBI:15378"/>
        <dbReference type="ChEBI" id="CHEBI:57643"/>
        <dbReference type="ChEBI" id="CHEBI:58608"/>
        <dbReference type="EC" id="3.1.4.4"/>
    </reaction>
</comment>
<organism evidence="8 9">
    <name type="scientific">Limnohabitans lacus</name>
    <dbReference type="NCBI Taxonomy" id="3045173"/>
    <lineage>
        <taxon>Bacteria</taxon>
        <taxon>Pseudomonadati</taxon>
        <taxon>Pseudomonadota</taxon>
        <taxon>Betaproteobacteria</taxon>
        <taxon>Burkholderiales</taxon>
        <taxon>Comamonadaceae</taxon>
        <taxon>Limnohabitans</taxon>
    </lineage>
</organism>
<dbReference type="EMBL" id="JASGBH010000004">
    <property type="protein sequence ID" value="MDI9233490.1"/>
    <property type="molecule type" value="Genomic_DNA"/>
</dbReference>
<feature type="domain" description="PLD phosphodiesterase" evidence="7">
    <location>
        <begin position="229"/>
        <end position="256"/>
    </location>
</feature>
<dbReference type="Proteomes" id="UP001431902">
    <property type="component" value="Unassembled WGS sequence"/>
</dbReference>
<dbReference type="EC" id="3.1.4.4" evidence="3"/>
<comment type="caution">
    <text evidence="8">The sequence shown here is derived from an EMBL/GenBank/DDBJ whole genome shotgun (WGS) entry which is preliminary data.</text>
</comment>
<dbReference type="PROSITE" id="PS50035">
    <property type="entry name" value="PLD"/>
    <property type="match status" value="1"/>
</dbReference>
<keyword evidence="6" id="KW-0443">Lipid metabolism</keyword>
<keyword evidence="4" id="KW-0378">Hydrolase</keyword>
<dbReference type="InterPro" id="IPR025202">
    <property type="entry name" value="PLD-like_dom"/>
</dbReference>
<keyword evidence="9" id="KW-1185">Reference proteome</keyword>
<evidence type="ECO:0000256" key="5">
    <source>
        <dbReference type="ARBA" id="ARBA00022963"/>
    </source>
</evidence>
<evidence type="ECO:0000256" key="1">
    <source>
        <dbReference type="ARBA" id="ARBA00000798"/>
    </source>
</evidence>
<dbReference type="PANTHER" id="PTHR43856">
    <property type="entry name" value="CARDIOLIPIN HYDROLASE"/>
    <property type="match status" value="1"/>
</dbReference>
<protein>
    <recommendedName>
        <fullName evidence="3">phospholipase D</fullName>
        <ecNumber evidence="3">3.1.4.4</ecNumber>
    </recommendedName>
</protein>
<evidence type="ECO:0000313" key="9">
    <source>
        <dbReference type="Proteomes" id="UP001431902"/>
    </source>
</evidence>
<dbReference type="CDD" id="cd09170">
    <property type="entry name" value="PLDc_Nuc"/>
    <property type="match status" value="1"/>
</dbReference>
<keyword evidence="5" id="KW-0442">Lipid degradation</keyword>
<sequence>MPSIQGCNSPAHDRRGALGADRRFVTDHAHAIGHLCDCADLRHGTGLYPDLFDWISLAAPDQQKRWLALQARVLALSVACPKGKSANLGRHQLQPIAHQKTQSAMTAARHAGRYFVALMVSLWCPVLPANSGLNAEASGRLEVSFSPNEGAQALVIKTIATAQREIHMLAYSFTSSPVTQALLAARKRGVDIKLVVDQAHNLNQDHSAKARSALSSLATAGVDVRVTNAFAIHHDKSIVVDRKHVQLGSFNYSAAAESKNSENVLVNWDNPALAAIYLKHFTRNYAQSVVFRAGY</sequence>
<evidence type="ECO:0000256" key="6">
    <source>
        <dbReference type="ARBA" id="ARBA00023098"/>
    </source>
</evidence>
<comment type="similarity">
    <text evidence="2">Belongs to the phospholipase D family.</text>
</comment>
<dbReference type="SUPFAM" id="SSF56024">
    <property type="entry name" value="Phospholipase D/nuclease"/>
    <property type="match status" value="1"/>
</dbReference>
<name>A0ABT6X5U5_9BURK</name>
<evidence type="ECO:0000313" key="8">
    <source>
        <dbReference type="EMBL" id="MDI9233490.1"/>
    </source>
</evidence>
<evidence type="ECO:0000259" key="7">
    <source>
        <dbReference type="PROSITE" id="PS50035"/>
    </source>
</evidence>
<evidence type="ECO:0000256" key="2">
    <source>
        <dbReference type="ARBA" id="ARBA00008664"/>
    </source>
</evidence>
<dbReference type="Pfam" id="PF13091">
    <property type="entry name" value="PLDc_2"/>
    <property type="match status" value="1"/>
</dbReference>
<proteinExistence type="inferred from homology"/>
<dbReference type="Gene3D" id="3.30.870.10">
    <property type="entry name" value="Endonuclease Chain A"/>
    <property type="match status" value="1"/>
</dbReference>
<dbReference type="InterPro" id="IPR001736">
    <property type="entry name" value="PLipase_D/transphosphatidylase"/>
</dbReference>
<dbReference type="InterPro" id="IPR051406">
    <property type="entry name" value="PLD_domain"/>
</dbReference>